<reference evidence="2" key="1">
    <citation type="submission" date="2017-09" db="EMBL/GenBank/DDBJ databases">
        <title>Yangia sp. SAOS 153D whole genome sequencing.</title>
        <authorList>
            <person name="Verma A."/>
            <person name="Krishnamurthi S."/>
        </authorList>
    </citation>
    <scope>NUCLEOTIDE SEQUENCE [LARGE SCALE GENOMIC DNA]</scope>
    <source>
        <strain evidence="2">SAOS 153D</strain>
    </source>
</reference>
<accession>A0A2A3JR29</accession>
<evidence type="ECO:0000259" key="1">
    <source>
        <dbReference type="Pfam" id="PF25137"/>
    </source>
</evidence>
<dbReference type="OrthoDB" id="5295945at2"/>
<dbReference type="SUPFAM" id="SSF56796">
    <property type="entry name" value="Dehydroquinate synthase-like"/>
    <property type="match status" value="1"/>
</dbReference>
<dbReference type="EMBL" id="NTHN01000339">
    <property type="protein sequence ID" value="PBD17651.1"/>
    <property type="molecule type" value="Genomic_DNA"/>
</dbReference>
<sequence length="131" mass="13233">MLWTAHQTGFHLAPGQRIGLLGGSFDPPHAETHAILLPHSAGFNAAAAAGQLAGAAALFGGDLGGGLWDFAAGLGAPLALAEIGFAETDIAARSRLPSPNPMRIHAPSLLRRCTPCCAVPKRACGPAPADP</sequence>
<organism evidence="2">
    <name type="scientific">Alloyangia mangrovi</name>
    <dbReference type="NCBI Taxonomy" id="1779329"/>
    <lineage>
        <taxon>Bacteria</taxon>
        <taxon>Pseudomonadati</taxon>
        <taxon>Pseudomonadota</taxon>
        <taxon>Alphaproteobacteria</taxon>
        <taxon>Rhodobacterales</taxon>
        <taxon>Roseobacteraceae</taxon>
        <taxon>Alloyangia</taxon>
    </lineage>
</organism>
<dbReference type="AlphaFoldDB" id="A0A2A3JR29"/>
<comment type="caution">
    <text evidence="2">The sequence shown here is derived from an EMBL/GenBank/DDBJ whole genome shotgun (WGS) entry which is preliminary data.</text>
</comment>
<dbReference type="Pfam" id="PF25137">
    <property type="entry name" value="ADH_Fe_C"/>
    <property type="match status" value="1"/>
</dbReference>
<evidence type="ECO:0000313" key="2">
    <source>
        <dbReference type="EMBL" id="PBD17651.1"/>
    </source>
</evidence>
<protein>
    <recommendedName>
        <fullName evidence="1">Fe-containing alcohol dehydrogenase-like C-terminal domain-containing protein</fullName>
    </recommendedName>
</protein>
<name>A0A2A3JR29_9RHOB</name>
<dbReference type="InterPro" id="IPR056798">
    <property type="entry name" value="ADH_Fe_C"/>
</dbReference>
<dbReference type="Gene3D" id="1.20.1090.10">
    <property type="entry name" value="Dehydroquinate synthase-like - alpha domain"/>
    <property type="match status" value="1"/>
</dbReference>
<proteinExistence type="predicted"/>
<feature type="domain" description="Fe-containing alcohol dehydrogenase-like C-terminal" evidence="1">
    <location>
        <begin position="21"/>
        <end position="92"/>
    </location>
</feature>
<gene>
    <name evidence="2" type="ORF">CLG85_18925</name>
</gene>